<evidence type="ECO:0000313" key="2">
    <source>
        <dbReference type="Proteomes" id="UP000708208"/>
    </source>
</evidence>
<dbReference type="AlphaFoldDB" id="A0A8J2L0H2"/>
<sequence length="63" mass="7114">LLTSMRQNVLNKKKSNAKLIFGNPEYCYTDYGQHLCLPFLENSSIGAFEQRTGNSCVKKTLIS</sequence>
<dbReference type="Proteomes" id="UP000708208">
    <property type="component" value="Unassembled WGS sequence"/>
</dbReference>
<gene>
    <name evidence="1" type="ORF">AFUS01_LOCUS36717</name>
</gene>
<proteinExistence type="predicted"/>
<organism evidence="1 2">
    <name type="scientific">Allacma fusca</name>
    <dbReference type="NCBI Taxonomy" id="39272"/>
    <lineage>
        <taxon>Eukaryota</taxon>
        <taxon>Metazoa</taxon>
        <taxon>Ecdysozoa</taxon>
        <taxon>Arthropoda</taxon>
        <taxon>Hexapoda</taxon>
        <taxon>Collembola</taxon>
        <taxon>Symphypleona</taxon>
        <taxon>Sminthuridae</taxon>
        <taxon>Allacma</taxon>
    </lineage>
</organism>
<feature type="non-terminal residue" evidence="1">
    <location>
        <position position="1"/>
    </location>
</feature>
<dbReference type="EMBL" id="CAJVCH010540727">
    <property type="protein sequence ID" value="CAG7826674.1"/>
    <property type="molecule type" value="Genomic_DNA"/>
</dbReference>
<evidence type="ECO:0000313" key="1">
    <source>
        <dbReference type="EMBL" id="CAG7826674.1"/>
    </source>
</evidence>
<name>A0A8J2L0H2_9HEXA</name>
<protein>
    <submittedName>
        <fullName evidence="1">Uncharacterized protein</fullName>
    </submittedName>
</protein>
<reference evidence="1" key="1">
    <citation type="submission" date="2021-06" db="EMBL/GenBank/DDBJ databases">
        <authorList>
            <person name="Hodson N. C."/>
            <person name="Mongue J. A."/>
            <person name="Jaron S. K."/>
        </authorList>
    </citation>
    <scope>NUCLEOTIDE SEQUENCE</scope>
</reference>
<comment type="caution">
    <text evidence="1">The sequence shown here is derived from an EMBL/GenBank/DDBJ whole genome shotgun (WGS) entry which is preliminary data.</text>
</comment>
<keyword evidence="2" id="KW-1185">Reference proteome</keyword>
<accession>A0A8J2L0H2</accession>